<dbReference type="InterPro" id="IPR014867">
    <property type="entry name" value="Spore_coat_CotH_CotH2/3/7"/>
</dbReference>
<comment type="caution">
    <text evidence="2">The sequence shown here is derived from an EMBL/GenBank/DDBJ whole genome shotgun (WGS) entry which is preliminary data.</text>
</comment>
<dbReference type="AlphaFoldDB" id="A0AB38A1H3"/>
<evidence type="ECO:0000256" key="1">
    <source>
        <dbReference type="SAM" id="Phobius"/>
    </source>
</evidence>
<proteinExistence type="predicted"/>
<organism evidence="2 3">
    <name type="scientific">Trichococcus collinsii</name>
    <dbReference type="NCBI Taxonomy" id="157076"/>
    <lineage>
        <taxon>Bacteria</taxon>
        <taxon>Bacillati</taxon>
        <taxon>Bacillota</taxon>
        <taxon>Bacilli</taxon>
        <taxon>Lactobacillales</taxon>
        <taxon>Carnobacteriaceae</taxon>
        <taxon>Trichococcus</taxon>
    </lineage>
</organism>
<keyword evidence="2" id="KW-0946">Virion</keyword>
<dbReference type="EMBL" id="FNQH01000003">
    <property type="protein sequence ID" value="SEA55636.1"/>
    <property type="molecule type" value="Genomic_DNA"/>
</dbReference>
<protein>
    <submittedName>
        <fullName evidence="2">Spore coat protein H</fullName>
    </submittedName>
</protein>
<keyword evidence="1" id="KW-0812">Transmembrane</keyword>
<gene>
    <name evidence="2" type="ORF">SAMN04488525_103433</name>
</gene>
<accession>A0AB38A1H3</accession>
<keyword evidence="2" id="KW-0167">Capsid protein</keyword>
<keyword evidence="3" id="KW-1185">Reference proteome</keyword>
<dbReference type="PANTHER" id="PTHR40050">
    <property type="entry name" value="INNER SPORE COAT PROTEIN H"/>
    <property type="match status" value="1"/>
</dbReference>
<feature type="transmembrane region" description="Helical" evidence="1">
    <location>
        <begin position="12"/>
        <end position="29"/>
    </location>
</feature>
<dbReference type="RefSeq" id="WP_086985889.1">
    <property type="nucleotide sequence ID" value="NZ_FJNA01000001.1"/>
</dbReference>
<sequence length="588" mass="67644">MRRFLNRYKLELAALLVLGMGVSLFYFFADLNSSESEQEPEIGIPTNISYDTTLEDKLGLYKEEDQFKVYEVYLTVYTGLDSKSGEMFDLTGLNQINGTTFDPELKVNVFVKDPDTGEVVAGEQDESINGTIELRGQSARSFEQKSFKVNLSKQTLLFQGQQKLNLNKHISDDTRVTQKFAFDSMIGLPNFTSVRTNFMHVQIKDGTDPDAAYVDYGLFTHVENVDDDYLKVRTLNENATFLKPVDFAFTVAEAEQVHSKLDAELVLRDINRPGDEKLLEMIMAINEPGTEFNGNFDYYFDHDNYLTWIALNILLNNYDTMSRNFLLYSPSNVDKWYFLPWDYDVSMISPSEWETSEYAKWFGLQRYWGVSLHRKFFQTPENVVALSEKIDSLYQAMMQDGIEEKAQRYRDIYEKYVMNSEADRAYLEEAKGEELSDILEHISQLPATLSHNYTTYYERLEAPMPFYLDTISKEADAIAMNWEDAVDLQNDVLSYEVSIFTNPDDPASSSVWSQTTTSNHVLAEKVVLAGGIYYWQAVAVDNNGNRQFSFDRCELEPGYQELVRFGMKKFSVQNGVIEEADVSEIQLQ</sequence>
<evidence type="ECO:0000313" key="3">
    <source>
        <dbReference type="Proteomes" id="UP000199042"/>
    </source>
</evidence>
<dbReference type="InterPro" id="IPR013783">
    <property type="entry name" value="Ig-like_fold"/>
</dbReference>
<reference evidence="2 3" key="1">
    <citation type="submission" date="2016-10" db="EMBL/GenBank/DDBJ databases">
        <authorList>
            <person name="Varghese N."/>
            <person name="Submissions S."/>
        </authorList>
    </citation>
    <scope>NUCLEOTIDE SEQUENCE [LARGE SCALE GENOMIC DNA]</scope>
    <source>
        <strain evidence="2 3">DSM 14526</strain>
    </source>
</reference>
<keyword evidence="1" id="KW-1133">Transmembrane helix</keyword>
<keyword evidence="1" id="KW-0472">Membrane</keyword>
<evidence type="ECO:0000313" key="2">
    <source>
        <dbReference type="EMBL" id="SEA55636.1"/>
    </source>
</evidence>
<name>A0AB38A1H3_9LACT</name>
<dbReference type="Proteomes" id="UP000199042">
    <property type="component" value="Unassembled WGS sequence"/>
</dbReference>
<dbReference type="Gene3D" id="2.60.40.10">
    <property type="entry name" value="Immunoglobulins"/>
    <property type="match status" value="1"/>
</dbReference>
<dbReference type="PANTHER" id="PTHR40050:SF1">
    <property type="entry name" value="INNER SPORE COAT PROTEIN H"/>
    <property type="match status" value="1"/>
</dbReference>
<dbReference type="Pfam" id="PF08757">
    <property type="entry name" value="CotH"/>
    <property type="match status" value="1"/>
</dbReference>